<keyword evidence="3" id="KW-1185">Reference proteome</keyword>
<dbReference type="AlphaFoldDB" id="A0A2S6MTQ8"/>
<dbReference type="RefSeq" id="WP_104523327.1">
    <property type="nucleotide sequence ID" value="NZ_NHRY01000277.1"/>
</dbReference>
<feature type="transmembrane region" description="Helical" evidence="1">
    <location>
        <begin position="39"/>
        <end position="60"/>
    </location>
</feature>
<comment type="caution">
    <text evidence="2">The sequence shown here is derived from an EMBL/GenBank/DDBJ whole genome shotgun (WGS) entry which is preliminary data.</text>
</comment>
<proteinExistence type="predicted"/>
<evidence type="ECO:0000313" key="3">
    <source>
        <dbReference type="Proteomes" id="UP000239724"/>
    </source>
</evidence>
<keyword evidence="1" id="KW-1133">Transmembrane helix</keyword>
<sequence length="98" mass="10669">MWDTPRTRSRTSEPRFRPRIGRDFELEEAHVIDARTRGFLSRAIAIGAGCAVAVTGTYGLATGSYLAVEVVWAVAGPMLGVTVSHYFGSAGKDTRWPL</sequence>
<keyword evidence="1" id="KW-0472">Membrane</keyword>
<reference evidence="2 3" key="1">
    <citation type="journal article" date="2018" name="Arch. Microbiol.">
        <title>New insights into the metabolic potential of the phototrophic purple bacterium Rhodopila globiformis DSM 161(T) from its draft genome sequence and evidence for a vanadium-dependent nitrogenase.</title>
        <authorList>
            <person name="Imhoff J.F."/>
            <person name="Rahn T."/>
            <person name="Kunzel S."/>
            <person name="Neulinger S.C."/>
        </authorList>
    </citation>
    <scope>NUCLEOTIDE SEQUENCE [LARGE SCALE GENOMIC DNA]</scope>
    <source>
        <strain evidence="2 3">DSM 161</strain>
    </source>
</reference>
<protein>
    <submittedName>
        <fullName evidence="2">Uncharacterized protein</fullName>
    </submittedName>
</protein>
<name>A0A2S6MTQ8_RHOGL</name>
<evidence type="ECO:0000256" key="1">
    <source>
        <dbReference type="SAM" id="Phobius"/>
    </source>
</evidence>
<dbReference type="Proteomes" id="UP000239724">
    <property type="component" value="Unassembled WGS sequence"/>
</dbReference>
<organism evidence="2 3">
    <name type="scientific">Rhodopila globiformis</name>
    <name type="common">Rhodopseudomonas globiformis</name>
    <dbReference type="NCBI Taxonomy" id="1071"/>
    <lineage>
        <taxon>Bacteria</taxon>
        <taxon>Pseudomonadati</taxon>
        <taxon>Pseudomonadota</taxon>
        <taxon>Alphaproteobacteria</taxon>
        <taxon>Acetobacterales</taxon>
        <taxon>Acetobacteraceae</taxon>
        <taxon>Rhodopila</taxon>
    </lineage>
</organism>
<accession>A0A2S6MTQ8</accession>
<gene>
    <name evidence="2" type="ORF">CCS01_31740</name>
</gene>
<dbReference type="EMBL" id="NHRY01000277">
    <property type="protein sequence ID" value="PPQ25746.1"/>
    <property type="molecule type" value="Genomic_DNA"/>
</dbReference>
<keyword evidence="1" id="KW-0812">Transmembrane</keyword>
<feature type="transmembrane region" description="Helical" evidence="1">
    <location>
        <begin position="66"/>
        <end position="88"/>
    </location>
</feature>
<evidence type="ECO:0000313" key="2">
    <source>
        <dbReference type="EMBL" id="PPQ25746.1"/>
    </source>
</evidence>